<proteinExistence type="predicted"/>
<dbReference type="EMBL" id="QOCV01000001">
    <property type="protein sequence ID" value="RHW55308.1"/>
    <property type="molecule type" value="Genomic_DNA"/>
</dbReference>
<feature type="domain" description="PTS EIIA type-2" evidence="1">
    <location>
        <begin position="1"/>
        <end position="150"/>
    </location>
</feature>
<dbReference type="InterPro" id="IPR002178">
    <property type="entry name" value="PTS_EIIA_type-2_dom"/>
</dbReference>
<evidence type="ECO:0000259" key="1">
    <source>
        <dbReference type="PROSITE" id="PS51094"/>
    </source>
</evidence>
<dbReference type="PROSITE" id="PS51094">
    <property type="entry name" value="PTS_EIIA_TYPE_2"/>
    <property type="match status" value="1"/>
</dbReference>
<dbReference type="InterPro" id="IPR016152">
    <property type="entry name" value="PTrfase/Anion_transptr"/>
</dbReference>
<dbReference type="InterPro" id="IPR051541">
    <property type="entry name" value="PTS_SugarTrans_NitroReg"/>
</dbReference>
<dbReference type="Proteomes" id="UP000265862">
    <property type="component" value="Unassembled WGS sequence"/>
</dbReference>
<dbReference type="PANTHER" id="PTHR47738">
    <property type="entry name" value="PTS SYSTEM FRUCTOSE-LIKE EIIA COMPONENT-RELATED"/>
    <property type="match status" value="1"/>
</dbReference>
<name>A0A396STI2_9LACO</name>
<dbReference type="AlphaFoldDB" id="A0A396STI2"/>
<dbReference type="SUPFAM" id="SSF55804">
    <property type="entry name" value="Phoshotransferase/anion transport protein"/>
    <property type="match status" value="1"/>
</dbReference>
<protein>
    <submittedName>
        <fullName evidence="2">PTS sugar transporter subunit IIA</fullName>
    </submittedName>
</protein>
<reference evidence="2 3" key="1">
    <citation type="submission" date="2018-07" db="EMBL/GenBank/DDBJ databases">
        <title>Genome sequences of six Lactobacillus spp. isolated from bumble bee guts.</title>
        <authorList>
            <person name="Motta E.V.S."/>
            <person name="Moran N.A."/>
        </authorList>
    </citation>
    <scope>NUCLEOTIDE SEQUENCE [LARGE SCALE GENOMIC DNA]</scope>
    <source>
        <strain evidence="2 3">OCC3</strain>
    </source>
</reference>
<dbReference type="PANTHER" id="PTHR47738:SF3">
    <property type="entry name" value="PHOSPHOTRANSFERASE SYSTEM MANNITOL_FRUCTOSE-SPECIFIC IIA DOMAIN CONTAINING PROTEIN"/>
    <property type="match status" value="1"/>
</dbReference>
<dbReference type="Pfam" id="PF00359">
    <property type="entry name" value="PTS_EIIA_2"/>
    <property type="match status" value="1"/>
</dbReference>
<dbReference type="CDD" id="cd00211">
    <property type="entry name" value="PTS_IIA_fru"/>
    <property type="match status" value="1"/>
</dbReference>
<dbReference type="Gene3D" id="3.40.930.10">
    <property type="entry name" value="Mannitol-specific EII, Chain A"/>
    <property type="match status" value="1"/>
</dbReference>
<sequence>MGIKIFVNEGTPDISTYQAAIKFAGLSMLKANGIYSQFSQACIKREKQFPTGLKLADGVGIAIPHGDSNLVKVSGISFVRLLKPVSFGLMEDAQQQIDCKFLFNLALAKGDEHLTVLRKLMKLFQSKEFIQDLAELPLDQLTSKLQTKLN</sequence>
<keyword evidence="2" id="KW-0813">Transport</keyword>
<evidence type="ECO:0000313" key="3">
    <source>
        <dbReference type="Proteomes" id="UP000265862"/>
    </source>
</evidence>
<accession>A0A396STI2</accession>
<gene>
    <name evidence="2" type="ORF">DS835_00120</name>
</gene>
<dbReference type="RefSeq" id="WP_118897408.1">
    <property type="nucleotide sequence ID" value="NZ_QOCV01000001.1"/>
</dbReference>
<comment type="caution">
    <text evidence="2">The sequence shown here is derived from an EMBL/GenBank/DDBJ whole genome shotgun (WGS) entry which is preliminary data.</text>
</comment>
<keyword evidence="2" id="KW-0762">Sugar transport</keyword>
<evidence type="ECO:0000313" key="2">
    <source>
        <dbReference type="EMBL" id="RHW55308.1"/>
    </source>
</evidence>
<organism evidence="2 3">
    <name type="scientific">Lactobacillus bombicola</name>
    <dbReference type="NCBI Taxonomy" id="1505723"/>
    <lineage>
        <taxon>Bacteria</taxon>
        <taxon>Bacillati</taxon>
        <taxon>Bacillota</taxon>
        <taxon>Bacilli</taxon>
        <taxon>Lactobacillales</taxon>
        <taxon>Lactobacillaceae</taxon>
        <taxon>Lactobacillus</taxon>
    </lineage>
</organism>